<name>A0A6C2C9Q1_9LACO</name>
<feature type="domain" description="IstB-like ATP-binding" evidence="1">
    <location>
        <begin position="118"/>
        <end position="317"/>
    </location>
</feature>
<comment type="caution">
    <text evidence="3">The sequence shown here is derived from an EMBL/GenBank/DDBJ whole genome shotgun (WGS) entry which is preliminary data.</text>
</comment>
<evidence type="ECO:0000259" key="1">
    <source>
        <dbReference type="Pfam" id="PF01695"/>
    </source>
</evidence>
<gene>
    <name evidence="3" type="primary">dnaI</name>
    <name evidence="3" type="ORF">ESZ50_02120</name>
</gene>
<evidence type="ECO:0000313" key="4">
    <source>
        <dbReference type="Proteomes" id="UP000371977"/>
    </source>
</evidence>
<feature type="domain" description="Primosomal DnaI N-terminal" evidence="2">
    <location>
        <begin position="17"/>
        <end position="105"/>
    </location>
</feature>
<dbReference type="InterPro" id="IPR009928">
    <property type="entry name" value="DnaI_N"/>
</dbReference>
<dbReference type="Proteomes" id="UP000371977">
    <property type="component" value="Unassembled WGS sequence"/>
</dbReference>
<dbReference type="NCBIfam" id="NF006505">
    <property type="entry name" value="PRK08939.1"/>
    <property type="match status" value="1"/>
</dbReference>
<dbReference type="GO" id="GO:0005524">
    <property type="term" value="F:ATP binding"/>
    <property type="evidence" value="ECO:0007669"/>
    <property type="project" value="InterPro"/>
</dbReference>
<sequence>MAEDLFSDKIKARGQMNMSQALREKMSELNLNGAFEEIKQKVLNDSTIHAFLQENQVPQTIIDRDFAVLYEYYNQQNKAQAGENVVHQGYRPSLAISADQIVVLYQPDEQTVTNQKLKAQAQLVQAIGMPKLIERAKLADYDLNAGGRQAAFTMVASFITEYLAKPKEYHRALYLHGSYGIGKTYLMAGMANQFASAGIPVTLVHFPTFTNEMKNAIENNKVAEKLDAVKIAPILVLDDIGAESMSAWIRDDILGVILEYRMQNELPTFFTSNFSMDQLEHEHLLTTRDGQEPVKAERLMQRIKYLAKEVMMSGSNRRLTD</sequence>
<dbReference type="InterPro" id="IPR027417">
    <property type="entry name" value="P-loop_NTPase"/>
</dbReference>
<dbReference type="PANTHER" id="PTHR30050:SF8">
    <property type="entry name" value="PRIMOSOMAL PROTEIN DNAI"/>
    <property type="match status" value="1"/>
</dbReference>
<accession>A0A6C2C9Q1</accession>
<dbReference type="EMBL" id="SDGZ01000007">
    <property type="protein sequence ID" value="TYC50627.1"/>
    <property type="molecule type" value="Genomic_DNA"/>
</dbReference>
<proteinExistence type="predicted"/>
<evidence type="ECO:0000259" key="2">
    <source>
        <dbReference type="Pfam" id="PF07319"/>
    </source>
</evidence>
<reference evidence="3 4" key="1">
    <citation type="submission" date="2019-01" db="EMBL/GenBank/DDBJ databases">
        <title>Weissella sp. nov., a novel lactic acid bacterium isolated from animal feces.</title>
        <authorList>
            <person name="Wang L.-T."/>
        </authorList>
    </citation>
    <scope>NUCLEOTIDE SEQUENCE [LARGE SCALE GENOMIC DNA]</scope>
    <source>
        <strain evidence="3 4">8H-2</strain>
    </source>
</reference>
<dbReference type="PANTHER" id="PTHR30050">
    <property type="entry name" value="CHROMOSOMAL REPLICATION INITIATOR PROTEIN DNAA"/>
    <property type="match status" value="1"/>
</dbReference>
<dbReference type="Gene3D" id="3.40.50.300">
    <property type="entry name" value="P-loop containing nucleotide triphosphate hydrolases"/>
    <property type="match status" value="1"/>
</dbReference>
<dbReference type="AlphaFoldDB" id="A0A6C2C9Q1"/>
<dbReference type="GO" id="GO:0006260">
    <property type="term" value="P:DNA replication"/>
    <property type="evidence" value="ECO:0007669"/>
    <property type="project" value="TreeGrafter"/>
</dbReference>
<evidence type="ECO:0000313" key="3">
    <source>
        <dbReference type="EMBL" id="TYC50627.1"/>
    </source>
</evidence>
<dbReference type="OrthoDB" id="61127at2"/>
<keyword evidence="4" id="KW-1185">Reference proteome</keyword>
<dbReference type="RefSeq" id="WP_148621953.1">
    <property type="nucleotide sequence ID" value="NZ_SDGZ01000007.1"/>
</dbReference>
<protein>
    <submittedName>
        <fullName evidence="3">Primosomal protein DnaI</fullName>
    </submittedName>
</protein>
<dbReference type="Pfam" id="PF07319">
    <property type="entry name" value="DnaI_N"/>
    <property type="match status" value="1"/>
</dbReference>
<dbReference type="InterPro" id="IPR002611">
    <property type="entry name" value="IstB_ATP-bd"/>
</dbReference>
<dbReference type="CDD" id="cd00009">
    <property type="entry name" value="AAA"/>
    <property type="match status" value="1"/>
</dbReference>
<organism evidence="3 4">
    <name type="scientific">Weissella muntiaci</name>
    <dbReference type="NCBI Taxonomy" id="2508881"/>
    <lineage>
        <taxon>Bacteria</taxon>
        <taxon>Bacillati</taxon>
        <taxon>Bacillota</taxon>
        <taxon>Bacilli</taxon>
        <taxon>Lactobacillales</taxon>
        <taxon>Lactobacillaceae</taxon>
        <taxon>Weissella</taxon>
    </lineage>
</organism>
<dbReference type="SUPFAM" id="SSF52540">
    <property type="entry name" value="P-loop containing nucleoside triphosphate hydrolases"/>
    <property type="match status" value="1"/>
</dbReference>
<dbReference type="Pfam" id="PF01695">
    <property type="entry name" value="IstB_IS21"/>
    <property type="match status" value="1"/>
</dbReference>